<accession>A0A1F7UKR6</accession>
<protein>
    <recommendedName>
        <fullName evidence="11">Bifunctional protein FolD</fullName>
    </recommendedName>
    <domain>
        <recommendedName>
            <fullName evidence="11">Methylenetetrahydrofolate dehydrogenase</fullName>
            <ecNumber evidence="11">1.5.1.5</ecNumber>
        </recommendedName>
    </domain>
    <domain>
        <recommendedName>
            <fullName evidence="11">Methenyltetrahydrofolate cyclohydrolase</fullName>
            <ecNumber evidence="11">3.5.4.9</ecNumber>
        </recommendedName>
    </domain>
</protein>
<evidence type="ECO:0000259" key="12">
    <source>
        <dbReference type="Pfam" id="PF00763"/>
    </source>
</evidence>
<dbReference type="Proteomes" id="UP000176603">
    <property type="component" value="Unassembled WGS sequence"/>
</dbReference>
<comment type="caution">
    <text evidence="14">The sequence shown here is derived from an EMBL/GenBank/DDBJ whole genome shotgun (WGS) entry which is preliminary data.</text>
</comment>
<evidence type="ECO:0000256" key="10">
    <source>
        <dbReference type="ARBA" id="ARBA00023268"/>
    </source>
</evidence>
<dbReference type="Gene3D" id="3.40.50.720">
    <property type="entry name" value="NAD(P)-binding Rossmann-like Domain"/>
    <property type="match status" value="1"/>
</dbReference>
<dbReference type="HAMAP" id="MF_01576">
    <property type="entry name" value="THF_DHG_CYH"/>
    <property type="match status" value="1"/>
</dbReference>
<comment type="catalytic activity">
    <reaction evidence="11">
        <text>(6R)-5,10-methenyltetrahydrofolate + H2O = (6R)-10-formyltetrahydrofolate + H(+)</text>
        <dbReference type="Rhea" id="RHEA:23700"/>
        <dbReference type="ChEBI" id="CHEBI:15377"/>
        <dbReference type="ChEBI" id="CHEBI:15378"/>
        <dbReference type="ChEBI" id="CHEBI:57455"/>
        <dbReference type="ChEBI" id="CHEBI:195366"/>
        <dbReference type="EC" id="3.5.4.9"/>
    </reaction>
</comment>
<keyword evidence="3 11" id="KW-0554">One-carbon metabolism</keyword>
<name>A0A1F7UKR6_9BACT</name>
<dbReference type="UniPathway" id="UPA00193"/>
<dbReference type="GO" id="GO:0005829">
    <property type="term" value="C:cytosol"/>
    <property type="evidence" value="ECO:0007669"/>
    <property type="project" value="TreeGrafter"/>
</dbReference>
<dbReference type="PANTHER" id="PTHR48099:SF5">
    <property type="entry name" value="C-1-TETRAHYDROFOLATE SYNTHASE, CYTOPLASMIC"/>
    <property type="match status" value="1"/>
</dbReference>
<sequence length="282" mass="29937">MKLIDGKKLAQTIRKEVKDEVAKLQTPPALGVLLVGGDPASRLYVDLKEKAATEAGIRTDIRRLPATVTDDEIVGIINAWNDDPTVNAILVQLPLPPGHDADKVISAIDPSKDADGFHPDNVEALAEGNGLVIPPVHEAVLRLIAATGQDPRGKAATVIANSDTFAEPLMHVLRRAGFHTAILLPDELDADVTRTSDVIVIAVGRPKFLGPDLVKPGAIVIDVGTTKDERGIVRGDADADAFASFDGWITPVPGGVGPMTVALLLKNVVRLVELQRQESETP</sequence>
<comment type="function">
    <text evidence="11">Catalyzes the oxidation of 5,10-methylenetetrahydrofolate to 5,10-methenyltetrahydrofolate and then the hydrolysis of 5,10-methenyltetrahydrofolate to 10-formyltetrahydrofolate.</text>
</comment>
<comment type="pathway">
    <text evidence="1 11">One-carbon metabolism; tetrahydrofolate interconversion.</text>
</comment>
<dbReference type="InterPro" id="IPR020867">
    <property type="entry name" value="THF_DH/CycHdrlase_CS"/>
</dbReference>
<dbReference type="EC" id="3.5.4.9" evidence="11"/>
<evidence type="ECO:0000256" key="4">
    <source>
        <dbReference type="ARBA" id="ARBA00022755"/>
    </source>
</evidence>
<feature type="domain" description="Tetrahydrofolate dehydrogenase/cyclohydrolase NAD(P)-binding" evidence="13">
    <location>
        <begin position="137"/>
        <end position="274"/>
    </location>
</feature>
<dbReference type="AlphaFoldDB" id="A0A1F7UKR6"/>
<evidence type="ECO:0000313" key="14">
    <source>
        <dbReference type="EMBL" id="OGL78876.1"/>
    </source>
</evidence>
<dbReference type="FunFam" id="3.40.50.10860:FF:000005">
    <property type="entry name" value="C-1-tetrahydrofolate synthase, cytoplasmic, putative"/>
    <property type="match status" value="1"/>
</dbReference>
<evidence type="ECO:0000256" key="2">
    <source>
        <dbReference type="ARBA" id="ARBA00011738"/>
    </source>
</evidence>
<keyword evidence="8 11" id="KW-0368">Histidine biosynthesis</keyword>
<keyword evidence="4 11" id="KW-0658">Purine biosynthesis</keyword>
<comment type="catalytic activity">
    <reaction evidence="11">
        <text>(6R)-5,10-methylene-5,6,7,8-tetrahydrofolate + NADP(+) = (6R)-5,10-methenyltetrahydrofolate + NADPH</text>
        <dbReference type="Rhea" id="RHEA:22812"/>
        <dbReference type="ChEBI" id="CHEBI:15636"/>
        <dbReference type="ChEBI" id="CHEBI:57455"/>
        <dbReference type="ChEBI" id="CHEBI:57783"/>
        <dbReference type="ChEBI" id="CHEBI:58349"/>
        <dbReference type="EC" id="1.5.1.5"/>
    </reaction>
</comment>
<dbReference type="GO" id="GO:0009086">
    <property type="term" value="P:methionine biosynthetic process"/>
    <property type="evidence" value="ECO:0007669"/>
    <property type="project" value="UniProtKB-KW"/>
</dbReference>
<dbReference type="SUPFAM" id="SSF51735">
    <property type="entry name" value="NAD(P)-binding Rossmann-fold domains"/>
    <property type="match status" value="1"/>
</dbReference>
<dbReference type="PROSITE" id="PS00767">
    <property type="entry name" value="THF_DHG_CYH_2"/>
    <property type="match status" value="1"/>
</dbReference>
<dbReference type="InterPro" id="IPR036291">
    <property type="entry name" value="NAD(P)-bd_dom_sf"/>
</dbReference>
<evidence type="ECO:0000256" key="5">
    <source>
        <dbReference type="ARBA" id="ARBA00022801"/>
    </source>
</evidence>
<organism evidence="14 15">
    <name type="scientific">Candidatus Uhrbacteria bacterium RIFCSPHIGHO2_12_FULL_60_25</name>
    <dbReference type="NCBI Taxonomy" id="1802399"/>
    <lineage>
        <taxon>Bacteria</taxon>
        <taxon>Candidatus Uhriibacteriota</taxon>
    </lineage>
</organism>
<dbReference type="SUPFAM" id="SSF53223">
    <property type="entry name" value="Aminoacid dehydrogenase-like, N-terminal domain"/>
    <property type="match status" value="1"/>
</dbReference>
<dbReference type="PRINTS" id="PR00085">
    <property type="entry name" value="THFDHDRGNASE"/>
</dbReference>
<evidence type="ECO:0000256" key="1">
    <source>
        <dbReference type="ARBA" id="ARBA00004777"/>
    </source>
</evidence>
<dbReference type="InterPro" id="IPR000672">
    <property type="entry name" value="THF_DH/CycHdrlase"/>
</dbReference>
<keyword evidence="5 11" id="KW-0378">Hydrolase</keyword>
<dbReference type="PANTHER" id="PTHR48099">
    <property type="entry name" value="C-1-TETRAHYDROFOLATE SYNTHASE, CYTOPLASMIC-RELATED"/>
    <property type="match status" value="1"/>
</dbReference>
<dbReference type="STRING" id="1802399.A3E39_03540"/>
<evidence type="ECO:0000256" key="9">
    <source>
        <dbReference type="ARBA" id="ARBA00023167"/>
    </source>
</evidence>
<feature type="binding site" evidence="11">
    <location>
        <position position="225"/>
    </location>
    <ligand>
        <name>NADP(+)</name>
        <dbReference type="ChEBI" id="CHEBI:58349"/>
    </ligand>
</feature>
<proteinExistence type="inferred from homology"/>
<evidence type="ECO:0000256" key="3">
    <source>
        <dbReference type="ARBA" id="ARBA00022563"/>
    </source>
</evidence>
<reference evidence="14 15" key="1">
    <citation type="journal article" date="2016" name="Nat. Commun.">
        <title>Thousands of microbial genomes shed light on interconnected biogeochemical processes in an aquifer system.</title>
        <authorList>
            <person name="Anantharaman K."/>
            <person name="Brown C.T."/>
            <person name="Hug L.A."/>
            <person name="Sharon I."/>
            <person name="Castelle C.J."/>
            <person name="Probst A.J."/>
            <person name="Thomas B.C."/>
            <person name="Singh A."/>
            <person name="Wilkins M.J."/>
            <person name="Karaoz U."/>
            <person name="Brodie E.L."/>
            <person name="Williams K.H."/>
            <person name="Hubbard S.S."/>
            <person name="Banfield J.F."/>
        </authorList>
    </citation>
    <scope>NUCLEOTIDE SEQUENCE [LARGE SCALE GENOMIC DNA]</scope>
</reference>
<dbReference type="GO" id="GO:0035999">
    <property type="term" value="P:tetrahydrofolate interconversion"/>
    <property type="evidence" value="ECO:0007669"/>
    <property type="project" value="UniProtKB-UniRule"/>
</dbReference>
<dbReference type="Gene3D" id="3.40.50.10860">
    <property type="entry name" value="Leucine Dehydrogenase, chain A, domain 1"/>
    <property type="match status" value="1"/>
</dbReference>
<gene>
    <name evidence="11" type="primary">folD</name>
    <name evidence="14" type="ORF">A3E39_03540</name>
</gene>
<comment type="similarity">
    <text evidence="11">Belongs to the tetrahydrofolate dehydrogenase/cyclohydrolase family.</text>
</comment>
<dbReference type="GO" id="GO:0004488">
    <property type="term" value="F:methylenetetrahydrofolate dehydrogenase (NADP+) activity"/>
    <property type="evidence" value="ECO:0007669"/>
    <property type="project" value="UniProtKB-UniRule"/>
</dbReference>
<evidence type="ECO:0000256" key="8">
    <source>
        <dbReference type="ARBA" id="ARBA00023102"/>
    </source>
</evidence>
<evidence type="ECO:0000256" key="11">
    <source>
        <dbReference type="HAMAP-Rule" id="MF_01576"/>
    </source>
</evidence>
<keyword evidence="7 11" id="KW-0560">Oxidoreductase</keyword>
<feature type="domain" description="Tetrahydrofolate dehydrogenase/cyclohydrolase catalytic" evidence="12">
    <location>
        <begin position="4"/>
        <end position="115"/>
    </location>
</feature>
<comment type="caution">
    <text evidence="11">Lacks conserved residue(s) required for the propagation of feature annotation.</text>
</comment>
<keyword evidence="11" id="KW-0028">Amino-acid biosynthesis</keyword>
<dbReference type="GO" id="GO:0004477">
    <property type="term" value="F:methenyltetrahydrofolate cyclohydrolase activity"/>
    <property type="evidence" value="ECO:0007669"/>
    <property type="project" value="UniProtKB-UniRule"/>
</dbReference>
<dbReference type="InterPro" id="IPR020630">
    <property type="entry name" value="THF_DH/CycHdrlase_cat_dom"/>
</dbReference>
<keyword evidence="10 11" id="KW-0511">Multifunctional enzyme</keyword>
<dbReference type="InterPro" id="IPR046346">
    <property type="entry name" value="Aminoacid_DH-like_N_sf"/>
</dbReference>
<dbReference type="GO" id="GO:0006164">
    <property type="term" value="P:purine nucleotide biosynthetic process"/>
    <property type="evidence" value="ECO:0007669"/>
    <property type="project" value="UniProtKB-KW"/>
</dbReference>
<evidence type="ECO:0000313" key="15">
    <source>
        <dbReference type="Proteomes" id="UP000176603"/>
    </source>
</evidence>
<comment type="subunit">
    <text evidence="2 11">Homodimer.</text>
</comment>
<dbReference type="EMBL" id="MGEH01000022">
    <property type="protein sequence ID" value="OGL78876.1"/>
    <property type="molecule type" value="Genomic_DNA"/>
</dbReference>
<dbReference type="Pfam" id="PF02882">
    <property type="entry name" value="THF_DHG_CYH_C"/>
    <property type="match status" value="1"/>
</dbReference>
<evidence type="ECO:0000259" key="13">
    <source>
        <dbReference type="Pfam" id="PF02882"/>
    </source>
</evidence>
<dbReference type="EC" id="1.5.1.5" evidence="11"/>
<keyword evidence="6 11" id="KW-0521">NADP</keyword>
<evidence type="ECO:0000256" key="7">
    <source>
        <dbReference type="ARBA" id="ARBA00023002"/>
    </source>
</evidence>
<dbReference type="InterPro" id="IPR020631">
    <property type="entry name" value="THF_DH/CycHdrlase_NAD-bd_dom"/>
</dbReference>
<dbReference type="Pfam" id="PF00763">
    <property type="entry name" value="THF_DHG_CYH"/>
    <property type="match status" value="1"/>
</dbReference>
<dbReference type="GO" id="GO:0000105">
    <property type="term" value="P:L-histidine biosynthetic process"/>
    <property type="evidence" value="ECO:0007669"/>
    <property type="project" value="UniProtKB-KW"/>
</dbReference>
<keyword evidence="9 11" id="KW-0486">Methionine biosynthesis</keyword>
<evidence type="ECO:0000256" key="6">
    <source>
        <dbReference type="ARBA" id="ARBA00022857"/>
    </source>
</evidence>